<dbReference type="Pfam" id="PF11258">
    <property type="entry name" value="DUF3048"/>
    <property type="match status" value="1"/>
</dbReference>
<feature type="region of interest" description="Disordered" evidence="1">
    <location>
        <begin position="21"/>
        <end position="57"/>
    </location>
</feature>
<reference evidence="5 6" key="1">
    <citation type="submission" date="2019-08" db="EMBL/GenBank/DDBJ databases">
        <title>Calorimonas adulescens gen. nov., sp. nov., an anaerobic thermophilic bacterium from Sakhalin hot spring.</title>
        <authorList>
            <person name="Khomyakova M.A."/>
            <person name="Merkel A.Y."/>
            <person name="Novikov A."/>
            <person name="Bonch-Osmolovskaya E.A."/>
            <person name="Slobodkin A.I."/>
        </authorList>
    </citation>
    <scope>NUCLEOTIDE SEQUENCE [LARGE SCALE GENOMIC DNA]</scope>
    <source>
        <strain evidence="5 6">A05MB</strain>
    </source>
</reference>
<comment type="caution">
    <text evidence="5">The sequence shown here is derived from an EMBL/GenBank/DDBJ whole genome shotgun (WGS) entry which is preliminary data.</text>
</comment>
<dbReference type="SUPFAM" id="SSF159774">
    <property type="entry name" value="YerB-like"/>
    <property type="match status" value="1"/>
</dbReference>
<dbReference type="Gene3D" id="3.50.90.10">
    <property type="entry name" value="YerB-like"/>
    <property type="match status" value="1"/>
</dbReference>
<dbReference type="Proteomes" id="UP000322976">
    <property type="component" value="Unassembled WGS sequence"/>
</dbReference>
<keyword evidence="2" id="KW-0732">Signal</keyword>
<organism evidence="5 6">
    <name type="scientific">Calorimonas adulescens</name>
    <dbReference type="NCBI Taxonomy" id="2606906"/>
    <lineage>
        <taxon>Bacteria</taxon>
        <taxon>Bacillati</taxon>
        <taxon>Bacillota</taxon>
        <taxon>Clostridia</taxon>
        <taxon>Thermoanaerobacterales</taxon>
        <taxon>Thermoanaerobacteraceae</taxon>
        <taxon>Calorimonas</taxon>
    </lineage>
</organism>
<dbReference type="InterPro" id="IPR021416">
    <property type="entry name" value="DUF3048_N"/>
</dbReference>
<evidence type="ECO:0000256" key="1">
    <source>
        <dbReference type="SAM" id="MobiDB-lite"/>
    </source>
</evidence>
<accession>A0A5D8QGZ0</accession>
<dbReference type="RefSeq" id="WP_149544117.1">
    <property type="nucleotide sequence ID" value="NZ_VTPS01000001.1"/>
</dbReference>
<sequence length="336" mass="37555">MKRFFLILMLIVVLAAGCSGKSGTDVKQPDSENKQSDNIISATDDKGDLNTYPSKTTGISTTPPGNRLFAVIIENTPAARPQSGLIDADIVYEALAEGGITRFLALYNNTYPEIVGPVRSARPYFVAIAKSWGAEFVHVGGSAQAYSDIKRLKLGDFDAMHMDKPFYKDKTRKDPHATYISLNKLTEFNPVSDGYIYNFNFNDNGNTREVYSIGIPYNKDFDTKYIYDEETGHYMRYIGDKKHVDRESGKQLYADNIIVEFHKHRVLDKEGRLEITMTGSGSAIIVTGGKEIKGRWMRTGETSPAKYYDENGSEIALNPGKTWVNIVPSELDIKIK</sequence>
<evidence type="ECO:0000313" key="5">
    <source>
        <dbReference type="EMBL" id="TZE83499.1"/>
    </source>
</evidence>
<feature type="domain" description="DUF3048" evidence="4">
    <location>
        <begin position="215"/>
        <end position="324"/>
    </location>
</feature>
<dbReference type="AlphaFoldDB" id="A0A5D8QGZ0"/>
<feature type="domain" description="DUF3048" evidence="3">
    <location>
        <begin position="57"/>
        <end position="187"/>
    </location>
</feature>
<evidence type="ECO:0000259" key="4">
    <source>
        <dbReference type="Pfam" id="PF17479"/>
    </source>
</evidence>
<proteinExistence type="predicted"/>
<protein>
    <submittedName>
        <fullName evidence="5">DUF3048 domain-containing protein</fullName>
    </submittedName>
</protein>
<gene>
    <name evidence="5" type="ORF">FWJ32_01030</name>
</gene>
<keyword evidence="6" id="KW-1185">Reference proteome</keyword>
<dbReference type="PROSITE" id="PS51257">
    <property type="entry name" value="PROKAR_LIPOPROTEIN"/>
    <property type="match status" value="1"/>
</dbReference>
<dbReference type="EMBL" id="VTPS01000001">
    <property type="protein sequence ID" value="TZE83499.1"/>
    <property type="molecule type" value="Genomic_DNA"/>
</dbReference>
<feature type="chain" id="PRO_5038340467" evidence="2">
    <location>
        <begin position="16"/>
        <end position="336"/>
    </location>
</feature>
<feature type="signal peptide" evidence="2">
    <location>
        <begin position="1"/>
        <end position="15"/>
    </location>
</feature>
<dbReference type="InterPro" id="IPR023158">
    <property type="entry name" value="YerB-like_sf"/>
</dbReference>
<evidence type="ECO:0000259" key="3">
    <source>
        <dbReference type="Pfam" id="PF11258"/>
    </source>
</evidence>
<evidence type="ECO:0000256" key="2">
    <source>
        <dbReference type="SAM" id="SignalP"/>
    </source>
</evidence>
<dbReference type="Pfam" id="PF17479">
    <property type="entry name" value="DUF3048_C"/>
    <property type="match status" value="1"/>
</dbReference>
<name>A0A5D8QGZ0_9THEO</name>
<dbReference type="InterPro" id="IPR035328">
    <property type="entry name" value="DUF3048_C"/>
</dbReference>
<evidence type="ECO:0000313" key="6">
    <source>
        <dbReference type="Proteomes" id="UP000322976"/>
    </source>
</evidence>